<dbReference type="InterPro" id="IPR029058">
    <property type="entry name" value="AB_hydrolase_fold"/>
</dbReference>
<dbReference type="PANTHER" id="PTHR11487">
    <property type="entry name" value="THIOESTERASE"/>
    <property type="match status" value="1"/>
</dbReference>
<keyword evidence="4" id="KW-1185">Reference proteome</keyword>
<dbReference type="InterPro" id="IPR001031">
    <property type="entry name" value="Thioesterase"/>
</dbReference>
<dbReference type="EMBL" id="CP022433">
    <property type="protein sequence ID" value="ASN27610.1"/>
    <property type="molecule type" value="Genomic_DNA"/>
</dbReference>
<dbReference type="Proteomes" id="UP000031501">
    <property type="component" value="Chromosome"/>
</dbReference>
<dbReference type="Pfam" id="PF00975">
    <property type="entry name" value="Thioesterase"/>
    <property type="match status" value="1"/>
</dbReference>
<name>A0A221P5Z9_9ACTN</name>
<accession>A0A221P5Z9</accession>
<reference evidence="3 4" key="1">
    <citation type="submission" date="2017-07" db="EMBL/GenBank/DDBJ databases">
        <title>Genome sequence of Streptomyces pluripotens MUSC 137T.</title>
        <authorList>
            <person name="Ser H.-L."/>
            <person name="Lee L.-H."/>
        </authorList>
    </citation>
    <scope>NUCLEOTIDE SEQUENCE [LARGE SCALE GENOMIC DNA]</scope>
    <source>
        <strain evidence="3 4">MUSC 137</strain>
    </source>
</reference>
<evidence type="ECO:0000259" key="2">
    <source>
        <dbReference type="Pfam" id="PF00975"/>
    </source>
</evidence>
<evidence type="ECO:0000313" key="4">
    <source>
        <dbReference type="Proteomes" id="UP000031501"/>
    </source>
</evidence>
<evidence type="ECO:0000256" key="1">
    <source>
        <dbReference type="ARBA" id="ARBA00007169"/>
    </source>
</evidence>
<evidence type="ECO:0000313" key="3">
    <source>
        <dbReference type="EMBL" id="ASN27610.1"/>
    </source>
</evidence>
<dbReference type="InterPro" id="IPR012223">
    <property type="entry name" value="TEII"/>
</dbReference>
<protein>
    <recommendedName>
        <fullName evidence="2">Thioesterase domain-containing protein</fullName>
    </recommendedName>
</protein>
<dbReference type="OrthoDB" id="4169718at2"/>
<proteinExistence type="inferred from homology"/>
<dbReference type="RefSeq" id="WP_039648662.1">
    <property type="nucleotide sequence ID" value="NZ_CP021080.1"/>
</dbReference>
<dbReference type="SUPFAM" id="SSF53474">
    <property type="entry name" value="alpha/beta-Hydrolases"/>
    <property type="match status" value="1"/>
</dbReference>
<dbReference type="KEGG" id="splu:LK06_029080"/>
<dbReference type="GO" id="GO:0008610">
    <property type="term" value="P:lipid biosynthetic process"/>
    <property type="evidence" value="ECO:0007669"/>
    <property type="project" value="TreeGrafter"/>
</dbReference>
<dbReference type="AlphaFoldDB" id="A0A221P5Z9"/>
<dbReference type="PANTHER" id="PTHR11487:SF0">
    <property type="entry name" value="S-ACYL FATTY ACID SYNTHASE THIOESTERASE, MEDIUM CHAIN"/>
    <property type="match status" value="1"/>
</dbReference>
<sequence length="256" mass="27270">MTSGRSIVVQGDVRDTVDAVVFLPPAGSVTSPFLPIGAHLAAAVPVLHCETPGRGRLAHQEAPASVAAAVDRWADDLAATLPEGRLHLFGHSLGALFAYELAARLEGEPRYEVMSLSVSGARGPTSAARTLVTAAFAALRQNQRSADTKGDPNGTWLALDLRMRRQHRVSRPSVRAPLALFCADADPFARSADMEEWKHFTTGPSLGTFTFPGGHDYYLFAHLPVATTIAGLVAAAPTSTHPYPKPGQFPQNRSQT</sequence>
<comment type="similarity">
    <text evidence="1">Belongs to the thioesterase family.</text>
</comment>
<feature type="domain" description="Thioesterase" evidence="2">
    <location>
        <begin position="20"/>
        <end position="219"/>
    </location>
</feature>
<gene>
    <name evidence="3" type="ORF">LK07_30250</name>
</gene>
<dbReference type="Gene3D" id="3.40.50.1820">
    <property type="entry name" value="alpha/beta hydrolase"/>
    <property type="match status" value="1"/>
</dbReference>
<dbReference type="STRING" id="1355015.LK06_029080"/>
<organism evidence="3 4">
    <name type="scientific">Streptomyces pluripotens</name>
    <dbReference type="NCBI Taxonomy" id="1355015"/>
    <lineage>
        <taxon>Bacteria</taxon>
        <taxon>Bacillati</taxon>
        <taxon>Actinomycetota</taxon>
        <taxon>Actinomycetes</taxon>
        <taxon>Kitasatosporales</taxon>
        <taxon>Streptomycetaceae</taxon>
        <taxon>Streptomyces</taxon>
    </lineage>
</organism>